<accession>A0ABT8RDF2</accession>
<name>A0ABT8RDF2_9BACT</name>
<evidence type="ECO:0000256" key="1">
    <source>
        <dbReference type="SAM" id="SignalP"/>
    </source>
</evidence>
<feature type="signal peptide" evidence="1">
    <location>
        <begin position="1"/>
        <end position="22"/>
    </location>
</feature>
<gene>
    <name evidence="2" type="ORF">Q0590_27840</name>
</gene>
<evidence type="ECO:0000313" key="2">
    <source>
        <dbReference type="EMBL" id="MDO1450125.1"/>
    </source>
</evidence>
<dbReference type="RefSeq" id="WP_302040928.1">
    <property type="nucleotide sequence ID" value="NZ_JAUKPO010000025.1"/>
</dbReference>
<dbReference type="Proteomes" id="UP001168528">
    <property type="component" value="Unassembled WGS sequence"/>
</dbReference>
<proteinExistence type="predicted"/>
<dbReference type="EMBL" id="JAUKPO010000025">
    <property type="protein sequence ID" value="MDO1450125.1"/>
    <property type="molecule type" value="Genomic_DNA"/>
</dbReference>
<evidence type="ECO:0008006" key="4">
    <source>
        <dbReference type="Google" id="ProtNLM"/>
    </source>
</evidence>
<evidence type="ECO:0000313" key="3">
    <source>
        <dbReference type="Proteomes" id="UP001168528"/>
    </source>
</evidence>
<reference evidence="2" key="1">
    <citation type="submission" date="2023-07" db="EMBL/GenBank/DDBJ databases">
        <title>The genome sequence of Rhodocytophaga aerolata KACC 12507.</title>
        <authorList>
            <person name="Zhang X."/>
        </authorList>
    </citation>
    <scope>NUCLEOTIDE SEQUENCE</scope>
    <source>
        <strain evidence="2">KACC 12507</strain>
    </source>
</reference>
<comment type="caution">
    <text evidence="2">The sequence shown here is derived from an EMBL/GenBank/DDBJ whole genome shotgun (WGS) entry which is preliminary data.</text>
</comment>
<feature type="chain" id="PRO_5046352119" description="Tetratricopeptide repeat protein" evidence="1">
    <location>
        <begin position="23"/>
        <end position="378"/>
    </location>
</feature>
<dbReference type="PROSITE" id="PS51257">
    <property type="entry name" value="PROKAR_LIPOPROTEIN"/>
    <property type="match status" value="1"/>
</dbReference>
<sequence length="378" mass="43512">MKKLIPFFVLLALFACSSGKQALQKGNYEESVLKAINRLRSNPGHSKARETLKEAYALTQQYHLERIATLKVSSEAFRWESILNSYTTLTSLHNEIQRCPACLQITPSSRSYLNEANQARFEAAAERYEVGKIVFKRDNSRQSAKEAYLHFKRAAELVPDYQDVRQQMDDALYYATLKIVLEQIPVHSRSMGLSNEFFQNKINEFVSSARMNDFVRFYTPQEAKAVKVKQPDHVVRLQFDDFVVGQIYMKESTEKISRDSVIVGQVEVEGVKKNVYGTVTAELTTFKKTVSSKGLLDLQIYDPLAQRIINQQKMPGEFVWASEWANFKGDERALTKDQIARCKLKEVPPPPPQDLFLEFCKPIYGQVTSHLERFYRSY</sequence>
<organism evidence="2 3">
    <name type="scientific">Rhodocytophaga aerolata</name>
    <dbReference type="NCBI Taxonomy" id="455078"/>
    <lineage>
        <taxon>Bacteria</taxon>
        <taxon>Pseudomonadati</taxon>
        <taxon>Bacteroidota</taxon>
        <taxon>Cytophagia</taxon>
        <taxon>Cytophagales</taxon>
        <taxon>Rhodocytophagaceae</taxon>
        <taxon>Rhodocytophaga</taxon>
    </lineage>
</organism>
<keyword evidence="1" id="KW-0732">Signal</keyword>
<keyword evidence="3" id="KW-1185">Reference proteome</keyword>
<protein>
    <recommendedName>
        <fullName evidence="4">Tetratricopeptide repeat protein</fullName>
    </recommendedName>
</protein>